<proteinExistence type="inferred from homology"/>
<dbReference type="InterPro" id="IPR015424">
    <property type="entry name" value="PyrdxlP-dep_Trfase"/>
</dbReference>
<comment type="caution">
    <text evidence="4">The sequence shown here is derived from an EMBL/GenBank/DDBJ whole genome shotgun (WGS) entry which is preliminary data.</text>
</comment>
<evidence type="ECO:0000256" key="3">
    <source>
        <dbReference type="RuleBase" id="RU004508"/>
    </source>
</evidence>
<keyword evidence="4" id="KW-0032">Aminotransferase</keyword>
<gene>
    <name evidence="4" type="ORF">G3N55_08810</name>
</gene>
<protein>
    <submittedName>
        <fullName evidence="4">Aminotransferase class I/II-fold pyridoxal phosphate-dependent enzyme</fullName>
    </submittedName>
</protein>
<dbReference type="Pfam" id="PF01041">
    <property type="entry name" value="DegT_DnrJ_EryC1"/>
    <property type="match status" value="1"/>
</dbReference>
<dbReference type="CDD" id="cd00616">
    <property type="entry name" value="AHBA_syn"/>
    <property type="match status" value="1"/>
</dbReference>
<dbReference type="PANTHER" id="PTHR30244:SF34">
    <property type="entry name" value="DTDP-4-AMINO-4,6-DIDEOXYGALACTOSE TRANSAMINASE"/>
    <property type="match status" value="1"/>
</dbReference>
<dbReference type="GO" id="GO:0030170">
    <property type="term" value="F:pyridoxal phosphate binding"/>
    <property type="evidence" value="ECO:0007669"/>
    <property type="project" value="TreeGrafter"/>
</dbReference>
<dbReference type="SUPFAM" id="SSF53383">
    <property type="entry name" value="PLP-dependent transferases"/>
    <property type="match status" value="1"/>
</dbReference>
<sequence>MTPTDRPVRETFLPFSRPTIGQAEIDEVVDSLRSGWITTGPKVAALEKAFSDWSGGREAVAVNSATAGLHILLCTLDLAPGDEVITTPITWPSTVNNIEILGARPVFADVDRETLQIDPAEVERRLSPRTRAVIPVHFAGAPADLDALRALCEPRGIPVLEDAAHAVGTRYKGRLVGAEGEAAVFSFHPIKNMTTGEGGMVLCADPERAARMRRLRFHGISRDAWRRYAKGGVPQYEVEEPGFKYNMLDIQAAIGLHQFARLEEFNRRRAELAARYHELLAGIPEVRPLGGVPYPHVHAWHLYVVRLELEALAVDRDRFIAELQAENIGIGLHFPAVHLQKYYRERYGFRPGDLPRAEWNGERLFSLPLYPLLEEADQADVAAALERLVRRFRR</sequence>
<dbReference type="PANTHER" id="PTHR30244">
    <property type="entry name" value="TRANSAMINASE"/>
    <property type="match status" value="1"/>
</dbReference>
<keyword evidence="4" id="KW-0808">Transferase</keyword>
<evidence type="ECO:0000256" key="2">
    <source>
        <dbReference type="PIRSR" id="PIRSR000390-2"/>
    </source>
</evidence>
<keyword evidence="2 3" id="KW-0663">Pyridoxal phosphate</keyword>
<dbReference type="InterPro" id="IPR015421">
    <property type="entry name" value="PyrdxlP-dep_Trfase_major"/>
</dbReference>
<reference evidence="4 5" key="1">
    <citation type="submission" date="2020-02" db="EMBL/GenBank/DDBJ databases">
        <title>Comparative genomics of sulfur disproportionating microorganisms.</title>
        <authorList>
            <person name="Ward L.M."/>
            <person name="Bertran E."/>
            <person name="Johnston D.T."/>
        </authorList>
    </citation>
    <scope>NUCLEOTIDE SEQUENCE [LARGE SCALE GENOMIC DNA]</scope>
    <source>
        <strain evidence="4 5">DSM 100025</strain>
    </source>
</reference>
<evidence type="ECO:0000256" key="1">
    <source>
        <dbReference type="PIRSR" id="PIRSR000390-1"/>
    </source>
</evidence>
<dbReference type="InterPro" id="IPR000653">
    <property type="entry name" value="DegT/StrS_aminotransferase"/>
</dbReference>
<dbReference type="Proteomes" id="UP000469346">
    <property type="component" value="Unassembled WGS sequence"/>
</dbReference>
<organism evidence="4 5">
    <name type="scientific">Dissulfurirhabdus thermomarina</name>
    <dbReference type="NCBI Taxonomy" id="1765737"/>
    <lineage>
        <taxon>Bacteria</taxon>
        <taxon>Deltaproteobacteria</taxon>
        <taxon>Dissulfurirhabdaceae</taxon>
        <taxon>Dissulfurirhabdus</taxon>
    </lineage>
</organism>
<dbReference type="RefSeq" id="WP_163299066.1">
    <property type="nucleotide sequence ID" value="NZ_JAAGRR010000102.1"/>
</dbReference>
<evidence type="ECO:0000313" key="5">
    <source>
        <dbReference type="Proteomes" id="UP000469346"/>
    </source>
</evidence>
<dbReference type="GO" id="GO:0000271">
    <property type="term" value="P:polysaccharide biosynthetic process"/>
    <property type="evidence" value="ECO:0007669"/>
    <property type="project" value="TreeGrafter"/>
</dbReference>
<evidence type="ECO:0000313" key="4">
    <source>
        <dbReference type="EMBL" id="NDY42940.1"/>
    </source>
</evidence>
<dbReference type="AlphaFoldDB" id="A0A6N9TR68"/>
<dbReference type="Gene3D" id="3.90.1150.10">
    <property type="entry name" value="Aspartate Aminotransferase, domain 1"/>
    <property type="match status" value="1"/>
</dbReference>
<dbReference type="EMBL" id="JAAGRR010000102">
    <property type="protein sequence ID" value="NDY42940.1"/>
    <property type="molecule type" value="Genomic_DNA"/>
</dbReference>
<comment type="similarity">
    <text evidence="3">Belongs to the DegT/DnrJ/EryC1 family.</text>
</comment>
<dbReference type="InterPro" id="IPR015422">
    <property type="entry name" value="PyrdxlP-dep_Trfase_small"/>
</dbReference>
<name>A0A6N9TR68_DISTH</name>
<dbReference type="PIRSF" id="PIRSF000390">
    <property type="entry name" value="PLP_StrS"/>
    <property type="match status" value="1"/>
</dbReference>
<feature type="active site" description="Proton acceptor" evidence="1">
    <location>
        <position position="191"/>
    </location>
</feature>
<dbReference type="Gene3D" id="3.40.640.10">
    <property type="entry name" value="Type I PLP-dependent aspartate aminotransferase-like (Major domain)"/>
    <property type="match status" value="1"/>
</dbReference>
<dbReference type="GO" id="GO:0008483">
    <property type="term" value="F:transaminase activity"/>
    <property type="evidence" value="ECO:0007669"/>
    <property type="project" value="UniProtKB-KW"/>
</dbReference>
<feature type="modified residue" description="N6-(pyridoxal phosphate)lysine" evidence="2">
    <location>
        <position position="191"/>
    </location>
</feature>
<accession>A0A6N9TR68</accession>
<keyword evidence="5" id="KW-1185">Reference proteome</keyword>